<keyword evidence="2" id="KW-1185">Reference proteome</keyword>
<gene>
    <name evidence="1" type="ORF">SAMD00023353_8400320</name>
</gene>
<dbReference type="EMBL" id="DF977529">
    <property type="protein sequence ID" value="GAP92928.1"/>
    <property type="molecule type" value="Genomic_DNA"/>
</dbReference>
<organism evidence="1">
    <name type="scientific">Rosellinia necatrix</name>
    <name type="common">White root-rot fungus</name>
    <dbReference type="NCBI Taxonomy" id="77044"/>
    <lineage>
        <taxon>Eukaryota</taxon>
        <taxon>Fungi</taxon>
        <taxon>Dikarya</taxon>
        <taxon>Ascomycota</taxon>
        <taxon>Pezizomycotina</taxon>
        <taxon>Sordariomycetes</taxon>
        <taxon>Xylariomycetidae</taxon>
        <taxon>Xylariales</taxon>
        <taxon>Xylariaceae</taxon>
        <taxon>Rosellinia</taxon>
    </lineage>
</organism>
<protein>
    <submittedName>
        <fullName evidence="1">Uncharacterized protein</fullName>
    </submittedName>
</protein>
<evidence type="ECO:0000313" key="1">
    <source>
        <dbReference type="EMBL" id="GAP92928.1"/>
    </source>
</evidence>
<proteinExistence type="predicted"/>
<sequence>MDAEDAPKMPTMFDMGELMYVASSLLDEAIDPEYIFRDAKPEPSEPLALAFLNSIEHFRIRRPTHIPSDTLLGKNSFSHLWASLKEVTIVGGLSPKWIFLTVPESTTRVEQAWREMLCTLISELCKYVVDVPTATMQKAGVHSGESSWIYFDYIEGASSNHTSILCLIHLLSALQYCVFQTSCEAETEWDTEHVPCIPVVVIDRIERFAKEPAGAKYMRLFNRAIGAAWRDKLNARIAFIDEPKSEK</sequence>
<dbReference type="Proteomes" id="UP000054516">
    <property type="component" value="Unassembled WGS sequence"/>
</dbReference>
<name>A0A1W2TWC1_ROSNE</name>
<dbReference type="AlphaFoldDB" id="A0A1W2TWC1"/>
<evidence type="ECO:0000313" key="2">
    <source>
        <dbReference type="Proteomes" id="UP000054516"/>
    </source>
</evidence>
<accession>A0A1W2TWC1</accession>
<reference evidence="1" key="1">
    <citation type="submission" date="2016-03" db="EMBL/GenBank/DDBJ databases">
        <title>Draft genome sequence of Rosellinia necatrix.</title>
        <authorList>
            <person name="Kanematsu S."/>
        </authorList>
    </citation>
    <scope>NUCLEOTIDE SEQUENCE [LARGE SCALE GENOMIC DNA]</scope>
    <source>
        <strain evidence="1">W97</strain>
    </source>
</reference>
<dbReference type="OrthoDB" id="4768535at2759"/>